<proteinExistence type="predicted"/>
<keyword evidence="2" id="KW-1185">Reference proteome</keyword>
<evidence type="ECO:0000313" key="1">
    <source>
        <dbReference type="EMBL" id="MBE9142518.1"/>
    </source>
</evidence>
<comment type="caution">
    <text evidence="1">The sequence shown here is derived from an EMBL/GenBank/DDBJ whole genome shotgun (WGS) entry which is preliminary data.</text>
</comment>
<name>A0ABR9U7U5_9CYAN</name>
<reference evidence="1 2" key="1">
    <citation type="submission" date="2020-10" db="EMBL/GenBank/DDBJ databases">
        <authorList>
            <person name="Castelo-Branco R."/>
            <person name="Eusebio N."/>
            <person name="Adriana R."/>
            <person name="Vieira A."/>
            <person name="Brugerolle De Fraissinette N."/>
            <person name="Rezende De Castro R."/>
            <person name="Schneider M.P."/>
            <person name="Vasconcelos V."/>
            <person name="Leao P.N."/>
        </authorList>
    </citation>
    <scope>NUCLEOTIDE SEQUENCE [LARGE SCALE GENOMIC DNA]</scope>
    <source>
        <strain evidence="1 2">LEGE 06226</strain>
    </source>
</reference>
<sequence>MVGVRIIQTQERVWLEVTEEEEIAGYLKNQTIKRTDLAFISDGDYESRFFKSTDDVTINADKFVKEFDPYSIIMTTDLFHEEACHEVDEKFNPHKQ</sequence>
<organism evidence="1 2">
    <name type="scientific">Planktothrix mougeotii LEGE 06226</name>
    <dbReference type="NCBI Taxonomy" id="1828728"/>
    <lineage>
        <taxon>Bacteria</taxon>
        <taxon>Bacillati</taxon>
        <taxon>Cyanobacteriota</taxon>
        <taxon>Cyanophyceae</taxon>
        <taxon>Oscillatoriophycideae</taxon>
        <taxon>Oscillatoriales</taxon>
        <taxon>Microcoleaceae</taxon>
        <taxon>Planktothrix</taxon>
    </lineage>
</organism>
<gene>
    <name evidence="1" type="ORF">IQ236_04680</name>
</gene>
<dbReference type="EMBL" id="JADEWU010000006">
    <property type="protein sequence ID" value="MBE9142518.1"/>
    <property type="molecule type" value="Genomic_DNA"/>
</dbReference>
<evidence type="ECO:0000313" key="2">
    <source>
        <dbReference type="Proteomes" id="UP000640725"/>
    </source>
</evidence>
<protein>
    <submittedName>
        <fullName evidence="1">Uncharacterized protein</fullName>
    </submittedName>
</protein>
<dbReference type="Proteomes" id="UP000640725">
    <property type="component" value="Unassembled WGS sequence"/>
</dbReference>
<accession>A0ABR9U7U5</accession>